<dbReference type="EMBL" id="JADGMQ010000024">
    <property type="protein sequence ID" value="MBI1622836.1"/>
    <property type="molecule type" value="Genomic_DNA"/>
</dbReference>
<dbReference type="PANTHER" id="PTHR42796">
    <property type="entry name" value="FUMARYLACETOACETATE HYDROLASE DOMAIN-CONTAINING PROTEIN 2A-RELATED"/>
    <property type="match status" value="1"/>
</dbReference>
<dbReference type="InterPro" id="IPR051121">
    <property type="entry name" value="FAH"/>
</dbReference>
<evidence type="ECO:0000313" key="4">
    <source>
        <dbReference type="EMBL" id="MBI1622836.1"/>
    </source>
</evidence>
<dbReference type="Gene3D" id="3.90.850.10">
    <property type="entry name" value="Fumarylacetoacetase-like, C-terminal domain"/>
    <property type="match status" value="1"/>
</dbReference>
<dbReference type="RefSeq" id="WP_198478371.1">
    <property type="nucleotide sequence ID" value="NZ_JADGMQ010000024.1"/>
</dbReference>
<feature type="domain" description="Fumarylacetoacetase-like C-terminal" evidence="3">
    <location>
        <begin position="98"/>
        <end position="319"/>
    </location>
</feature>
<keyword evidence="5" id="KW-1185">Reference proteome</keyword>
<comment type="similarity">
    <text evidence="1">Belongs to the FAH family.</text>
</comment>
<keyword evidence="4" id="KW-0378">Hydrolase</keyword>
<proteinExistence type="inferred from homology"/>
<dbReference type="InterPro" id="IPR011234">
    <property type="entry name" value="Fumarylacetoacetase-like_C"/>
</dbReference>
<dbReference type="Proteomes" id="UP000601789">
    <property type="component" value="Unassembled WGS sequence"/>
</dbReference>
<dbReference type="InterPro" id="IPR036663">
    <property type="entry name" value="Fumarylacetoacetase_C_sf"/>
</dbReference>
<gene>
    <name evidence="4" type="ORF">IOD40_19475</name>
</gene>
<comment type="caution">
    <text evidence="4">The sequence shown here is derived from an EMBL/GenBank/DDBJ whole genome shotgun (WGS) entry which is preliminary data.</text>
</comment>
<dbReference type="SUPFAM" id="SSF56529">
    <property type="entry name" value="FAH"/>
    <property type="match status" value="1"/>
</dbReference>
<dbReference type="PANTHER" id="PTHR42796:SF4">
    <property type="entry name" value="FUMARYLACETOACETATE HYDROLASE DOMAIN-CONTAINING PROTEIN 2A"/>
    <property type="match status" value="1"/>
</dbReference>
<protein>
    <submittedName>
        <fullName evidence="4">Fumarylacetoacetate hydrolase family protein</fullName>
    </submittedName>
</protein>
<evidence type="ECO:0000313" key="5">
    <source>
        <dbReference type="Proteomes" id="UP000601789"/>
    </source>
</evidence>
<organism evidence="4 5">
    <name type="scientific">Aquamicrobium zhengzhouense</name>
    <dbReference type="NCBI Taxonomy" id="2781738"/>
    <lineage>
        <taxon>Bacteria</taxon>
        <taxon>Pseudomonadati</taxon>
        <taxon>Pseudomonadota</taxon>
        <taxon>Alphaproteobacteria</taxon>
        <taxon>Hyphomicrobiales</taxon>
        <taxon>Phyllobacteriaceae</taxon>
        <taxon>Aquamicrobium</taxon>
    </lineage>
</organism>
<accession>A0ABS0SHT2</accession>
<reference evidence="4 5" key="1">
    <citation type="submission" date="2020-10" db="EMBL/GenBank/DDBJ databases">
        <title>Aquamicrobium zhengzhouensis sp. nov., a exopolysaccharide producing bacterium isolated from farmland soil.</title>
        <authorList>
            <person name="Wang X."/>
        </authorList>
    </citation>
    <scope>NUCLEOTIDE SEQUENCE [LARGE SCALE GENOMIC DNA]</scope>
    <source>
        <strain evidence="5">cd-1</strain>
    </source>
</reference>
<evidence type="ECO:0000256" key="1">
    <source>
        <dbReference type="ARBA" id="ARBA00010211"/>
    </source>
</evidence>
<sequence length="322" mass="35389">MRLASFAHNGTDLIGFEIDGRLYDLNSALKAAGQDLSYPTMIALIEDGDRGREAAQAALRHVEVDPGSVAGIPAAEVRWHPPVRKPYKICGIAMNNSASDARKISAPDHPLFFLKPASSLVGHNEPIIVKDHFGSVHPEPELAVIIAKDCKDVAVEDAMDYVFGYSILNDMTGNGMRAEDMVHYYALYPSKENPDVVEKREQHLSYTARYKGTDTFGPMGPYLVTKDDVPDPHVLDVRAWHKDEIIAEDSTAYYTYSVPEIIAFVTRYHTLWAGDVISMGTAFRPSAGGKRSLHLANITKLGGPVSVEISGLGRLENPVEKR</sequence>
<dbReference type="Pfam" id="PF01557">
    <property type="entry name" value="FAA_hydrolase"/>
    <property type="match status" value="1"/>
</dbReference>
<dbReference type="GO" id="GO:0016787">
    <property type="term" value="F:hydrolase activity"/>
    <property type="evidence" value="ECO:0007669"/>
    <property type="project" value="UniProtKB-KW"/>
</dbReference>
<keyword evidence="2" id="KW-0479">Metal-binding</keyword>
<evidence type="ECO:0000256" key="2">
    <source>
        <dbReference type="ARBA" id="ARBA00022723"/>
    </source>
</evidence>
<evidence type="ECO:0000259" key="3">
    <source>
        <dbReference type="Pfam" id="PF01557"/>
    </source>
</evidence>
<name>A0ABS0SHT2_9HYPH</name>